<proteinExistence type="predicted"/>
<name>A0ABX7B3N4_9PROT</name>
<evidence type="ECO:0000313" key="2">
    <source>
        <dbReference type="EMBL" id="QQP88782.1"/>
    </source>
</evidence>
<dbReference type="InterPro" id="IPR038713">
    <property type="entry name" value="Terminase_Gp1_N_sf"/>
</dbReference>
<sequence length="238" mass="25476">MTVPAPRLAARQELFCEGIAAGVSAAEAARRAGYSPRGAKQRGHFLLGREEIRVRIDALRAERRAFHQAHLDRAAEVMETIIADAVEAKKPGIAMRAVEFQLKLLGIVQDRRIAHHFHGQGWSPDADVQDMAPDPMEWLDAVPPAPEPEAPEPEPEAPAVTKDDLPQVPGNDPAAPPAPGLPGGLPGGLIEAFAARLPPEFLQDLPADLLDDLPDEVAGLSWAELARRLAEVEAGLAA</sequence>
<organism evidence="2 3">
    <name type="scientific">Skermanella cutis</name>
    <dbReference type="NCBI Taxonomy" id="2775420"/>
    <lineage>
        <taxon>Bacteria</taxon>
        <taxon>Pseudomonadati</taxon>
        <taxon>Pseudomonadota</taxon>
        <taxon>Alphaproteobacteria</taxon>
        <taxon>Rhodospirillales</taxon>
        <taxon>Azospirillaceae</taxon>
        <taxon>Skermanella</taxon>
    </lineage>
</organism>
<dbReference type="Proteomes" id="UP000595197">
    <property type="component" value="Chromosome"/>
</dbReference>
<gene>
    <name evidence="2" type="ORF">IGS68_22635</name>
</gene>
<dbReference type="Pfam" id="PF03592">
    <property type="entry name" value="Terminase_2"/>
    <property type="match status" value="1"/>
</dbReference>
<feature type="region of interest" description="Disordered" evidence="1">
    <location>
        <begin position="119"/>
        <end position="183"/>
    </location>
</feature>
<dbReference type="EMBL" id="CP067420">
    <property type="protein sequence ID" value="QQP88782.1"/>
    <property type="molecule type" value="Genomic_DNA"/>
</dbReference>
<dbReference type="InterPro" id="IPR005335">
    <property type="entry name" value="Terminase_ssu"/>
</dbReference>
<keyword evidence="3" id="KW-1185">Reference proteome</keyword>
<evidence type="ECO:0000256" key="1">
    <source>
        <dbReference type="SAM" id="MobiDB-lite"/>
    </source>
</evidence>
<protein>
    <submittedName>
        <fullName evidence="2">Terminase small subunit</fullName>
    </submittedName>
</protein>
<dbReference type="RefSeq" id="WP_201074150.1">
    <property type="nucleotide sequence ID" value="NZ_CP067420.1"/>
</dbReference>
<accession>A0ABX7B3N4</accession>
<reference evidence="2" key="1">
    <citation type="submission" date="2021-02" db="EMBL/GenBank/DDBJ databases">
        <title>Skermanella TT6 skin isolate.</title>
        <authorList>
            <person name="Lee K."/>
            <person name="Ganzorig M."/>
        </authorList>
    </citation>
    <scope>NUCLEOTIDE SEQUENCE</scope>
    <source>
        <strain evidence="2">TT6</strain>
    </source>
</reference>
<evidence type="ECO:0000313" key="3">
    <source>
        <dbReference type="Proteomes" id="UP000595197"/>
    </source>
</evidence>
<dbReference type="Gene3D" id="1.10.10.1400">
    <property type="entry name" value="Terminase, small subunit, N-terminal DNA-binding domain, HTH motif"/>
    <property type="match status" value="1"/>
</dbReference>